<protein>
    <submittedName>
        <fullName evidence="3">Alpha/beta hydrolase</fullName>
    </submittedName>
</protein>
<evidence type="ECO:0000313" key="4">
    <source>
        <dbReference type="Proteomes" id="UP001597012"/>
    </source>
</evidence>
<dbReference type="InterPro" id="IPR052558">
    <property type="entry name" value="Siderophore_Hydrolase_D"/>
</dbReference>
<dbReference type="SUPFAM" id="SSF53474">
    <property type="entry name" value="alpha/beta-Hydrolases"/>
    <property type="match status" value="1"/>
</dbReference>
<gene>
    <name evidence="3" type="ORF">ACFQZJ_05245</name>
</gene>
<dbReference type="GO" id="GO:0016787">
    <property type="term" value="F:hydrolase activity"/>
    <property type="evidence" value="ECO:0007669"/>
    <property type="project" value="UniProtKB-KW"/>
</dbReference>
<dbReference type="PANTHER" id="PTHR40841">
    <property type="entry name" value="SIDEROPHORE TRIACETYLFUSARININE C ESTERASE"/>
    <property type="match status" value="1"/>
</dbReference>
<sequence length="308" mass="35037">MTKRLNDKTTKVSITQSKRHLLIALILFHFSGHILAQKLVPKKRTIEPDHIVTSKIMGRDYQLYMSFPTSYSATDTISYPVLYVLDGQLSYHKFSSSHKSFGFENELEDVIIVGIGSGLDMASWFIHRSFDYTPSVDIRYQDKMEKQFGIPKGTIQSGGSAKYLKVLKTEIIPFVDKHYKTTEDRGISGHSLGGLFASYCLLYSDGFFTRFGINSPSLMWNNNELLTRFIAEIENKTRWGLPPTRIFISVGELEGSKMVPAMITLSMNLEDLNDENIDLDWQIFEKETHLSVDAASMNRTLSVLYGNE</sequence>
<evidence type="ECO:0000313" key="3">
    <source>
        <dbReference type="EMBL" id="MFD0796854.1"/>
    </source>
</evidence>
<dbReference type="Gene3D" id="3.40.50.1820">
    <property type="entry name" value="alpha/beta hydrolase"/>
    <property type="match status" value="1"/>
</dbReference>
<dbReference type="InterPro" id="IPR029058">
    <property type="entry name" value="AB_hydrolase_fold"/>
</dbReference>
<dbReference type="PANTHER" id="PTHR40841:SF2">
    <property type="entry name" value="SIDEROPHORE-DEGRADING ESTERASE (EUROFUNG)"/>
    <property type="match status" value="1"/>
</dbReference>
<evidence type="ECO:0000256" key="1">
    <source>
        <dbReference type="ARBA" id="ARBA00005622"/>
    </source>
</evidence>
<evidence type="ECO:0000256" key="2">
    <source>
        <dbReference type="ARBA" id="ARBA00022801"/>
    </source>
</evidence>
<name>A0ABW3B1I3_9FLAO</name>
<comment type="similarity">
    <text evidence="1">Belongs to the esterase D family.</text>
</comment>
<organism evidence="3 4">
    <name type="scientific">Maribacter chungangensis</name>
    <dbReference type="NCBI Taxonomy" id="1069117"/>
    <lineage>
        <taxon>Bacteria</taxon>
        <taxon>Pseudomonadati</taxon>
        <taxon>Bacteroidota</taxon>
        <taxon>Flavobacteriia</taxon>
        <taxon>Flavobacteriales</taxon>
        <taxon>Flavobacteriaceae</taxon>
        <taxon>Maribacter</taxon>
    </lineage>
</organism>
<dbReference type="RefSeq" id="WP_379932803.1">
    <property type="nucleotide sequence ID" value="NZ_JBHTHY010000003.1"/>
</dbReference>
<reference evidence="4" key="1">
    <citation type="journal article" date="2019" name="Int. J. Syst. Evol. Microbiol.">
        <title>The Global Catalogue of Microorganisms (GCM) 10K type strain sequencing project: providing services to taxonomists for standard genome sequencing and annotation.</title>
        <authorList>
            <consortium name="The Broad Institute Genomics Platform"/>
            <consortium name="The Broad Institute Genome Sequencing Center for Infectious Disease"/>
            <person name="Wu L."/>
            <person name="Ma J."/>
        </authorList>
    </citation>
    <scope>NUCLEOTIDE SEQUENCE [LARGE SCALE GENOMIC DNA]</scope>
    <source>
        <strain evidence="4">CCUG 61948</strain>
    </source>
</reference>
<comment type="caution">
    <text evidence="3">The sequence shown here is derived from an EMBL/GenBank/DDBJ whole genome shotgun (WGS) entry which is preliminary data.</text>
</comment>
<keyword evidence="4" id="KW-1185">Reference proteome</keyword>
<dbReference type="InterPro" id="IPR000801">
    <property type="entry name" value="Esterase-like"/>
</dbReference>
<dbReference type="EMBL" id="JBHTHY010000003">
    <property type="protein sequence ID" value="MFD0796854.1"/>
    <property type="molecule type" value="Genomic_DNA"/>
</dbReference>
<keyword evidence="2 3" id="KW-0378">Hydrolase</keyword>
<proteinExistence type="inferred from homology"/>
<dbReference type="Pfam" id="PF00756">
    <property type="entry name" value="Esterase"/>
    <property type="match status" value="1"/>
</dbReference>
<accession>A0ABW3B1I3</accession>
<dbReference type="Proteomes" id="UP001597012">
    <property type="component" value="Unassembled WGS sequence"/>
</dbReference>